<gene>
    <name evidence="1" type="ORF">JCM10512_1305</name>
</gene>
<name>W4URB5_9BACE</name>
<protein>
    <submittedName>
        <fullName evidence="1">Uncharacterized protein</fullName>
    </submittedName>
</protein>
<sequence>MEQEIKGNKPEKRLLRSTNSCAQYGLRKDLFGKLNSLFFEKMSNSYRSLE</sequence>
<keyword evidence="2" id="KW-1185">Reference proteome</keyword>
<comment type="caution">
    <text evidence="1">The sequence shown here is derived from an EMBL/GenBank/DDBJ whole genome shotgun (WGS) entry which is preliminary data.</text>
</comment>
<reference evidence="1 2" key="1">
    <citation type="journal article" date="2014" name="Genome Announc.">
        <title>Draft Genome Sequence of Bacteroides reticulotermitis Strain JCM 10512T, Isolated from the Gut of a Termite.</title>
        <authorList>
            <person name="Yuki M."/>
            <person name="Oshima K."/>
            <person name="Suda W."/>
            <person name="Sakamoto M."/>
            <person name="Iida T."/>
            <person name="Hattori M."/>
            <person name="Ohkuma M."/>
        </authorList>
    </citation>
    <scope>NUCLEOTIDE SEQUENCE [LARGE SCALE GENOMIC DNA]</scope>
    <source>
        <strain evidence="1 2">JCM 10512</strain>
    </source>
</reference>
<accession>W4URB5</accession>
<proteinExistence type="predicted"/>
<organism evidence="1 2">
    <name type="scientific">Bacteroides reticulotermitis JCM 10512</name>
    <dbReference type="NCBI Taxonomy" id="1445607"/>
    <lineage>
        <taxon>Bacteria</taxon>
        <taxon>Pseudomonadati</taxon>
        <taxon>Bacteroidota</taxon>
        <taxon>Bacteroidia</taxon>
        <taxon>Bacteroidales</taxon>
        <taxon>Bacteroidaceae</taxon>
        <taxon>Bacteroides</taxon>
    </lineage>
</organism>
<dbReference type="Proteomes" id="UP000019131">
    <property type="component" value="Unassembled WGS sequence"/>
</dbReference>
<dbReference type="AlphaFoldDB" id="W4URB5"/>
<evidence type="ECO:0000313" key="2">
    <source>
        <dbReference type="Proteomes" id="UP000019131"/>
    </source>
</evidence>
<evidence type="ECO:0000313" key="1">
    <source>
        <dbReference type="EMBL" id="GAE83054.1"/>
    </source>
</evidence>
<dbReference type="EMBL" id="BAIV01000006">
    <property type="protein sequence ID" value="GAE83054.1"/>
    <property type="molecule type" value="Genomic_DNA"/>
</dbReference>